<evidence type="ECO:0000313" key="1">
    <source>
        <dbReference type="EMBL" id="PIO76952.1"/>
    </source>
</evidence>
<gene>
    <name evidence="1" type="ORF">TELCIR_00943</name>
</gene>
<dbReference type="AlphaFoldDB" id="A0A2G9V4Q4"/>
<evidence type="ECO:0000313" key="2">
    <source>
        <dbReference type="Proteomes" id="UP000230423"/>
    </source>
</evidence>
<protein>
    <submittedName>
        <fullName evidence="1">Uncharacterized protein</fullName>
    </submittedName>
</protein>
<accession>A0A2G9V4Q4</accession>
<dbReference type="OrthoDB" id="5864853at2759"/>
<keyword evidence="2" id="KW-1185">Reference proteome</keyword>
<dbReference type="EMBL" id="KZ345019">
    <property type="protein sequence ID" value="PIO76952.1"/>
    <property type="molecule type" value="Genomic_DNA"/>
</dbReference>
<proteinExistence type="predicted"/>
<reference evidence="1 2" key="1">
    <citation type="submission" date="2015-09" db="EMBL/GenBank/DDBJ databases">
        <title>Draft genome of the parasitic nematode Teladorsagia circumcincta isolate WARC Sus (inbred).</title>
        <authorList>
            <person name="Mitreva M."/>
        </authorList>
    </citation>
    <scope>NUCLEOTIDE SEQUENCE [LARGE SCALE GENOMIC DNA]</scope>
    <source>
        <strain evidence="1 2">S</strain>
    </source>
</reference>
<sequence>MPPPAWYSQSTYSLNIIPEEHIPPADYDDVVHKEVGEALDRHGKPLAASAYNLNLTPPLTSVDDRHRPKHYWHSAASGIVLQNGPFGRLILVLYVYKAAVAGYRSDGPMALMPTIEPVLGRSAQVK</sequence>
<dbReference type="Proteomes" id="UP000230423">
    <property type="component" value="Unassembled WGS sequence"/>
</dbReference>
<name>A0A2G9V4Q4_TELCI</name>
<organism evidence="1 2">
    <name type="scientific">Teladorsagia circumcincta</name>
    <name type="common">Brown stomach worm</name>
    <name type="synonym">Ostertagia circumcincta</name>
    <dbReference type="NCBI Taxonomy" id="45464"/>
    <lineage>
        <taxon>Eukaryota</taxon>
        <taxon>Metazoa</taxon>
        <taxon>Ecdysozoa</taxon>
        <taxon>Nematoda</taxon>
        <taxon>Chromadorea</taxon>
        <taxon>Rhabditida</taxon>
        <taxon>Rhabditina</taxon>
        <taxon>Rhabditomorpha</taxon>
        <taxon>Strongyloidea</taxon>
        <taxon>Trichostrongylidae</taxon>
        <taxon>Teladorsagia</taxon>
    </lineage>
</organism>